<keyword evidence="4" id="KW-1185">Reference proteome</keyword>
<name>A0AAW0TFT6_SCYPA</name>
<dbReference type="SUPFAM" id="SSF55136">
    <property type="entry name" value="Probable bacterial effector-binding domain"/>
    <property type="match status" value="1"/>
</dbReference>
<accession>A0AAW0TFT6</accession>
<dbReference type="Gene3D" id="3.20.80.10">
    <property type="entry name" value="Regulatory factor, effector binding domain"/>
    <property type="match status" value="1"/>
</dbReference>
<comment type="similarity">
    <text evidence="1">Belongs to the HEBP family.</text>
</comment>
<evidence type="ECO:0000256" key="2">
    <source>
        <dbReference type="SAM" id="SignalP"/>
    </source>
</evidence>
<comment type="caution">
    <text evidence="3">The sequence shown here is derived from an EMBL/GenBank/DDBJ whole genome shotgun (WGS) entry which is preliminary data.</text>
</comment>
<proteinExistence type="inferred from homology"/>
<reference evidence="3 4" key="1">
    <citation type="submission" date="2023-03" db="EMBL/GenBank/DDBJ databases">
        <title>High-quality genome of Scylla paramamosain provides insights in environmental adaptation.</title>
        <authorList>
            <person name="Zhang L."/>
        </authorList>
    </citation>
    <scope>NUCLEOTIDE SEQUENCE [LARGE SCALE GENOMIC DNA]</scope>
    <source>
        <strain evidence="3">LZ_2023a</strain>
        <tissue evidence="3">Muscle</tissue>
    </source>
</reference>
<dbReference type="PANTHER" id="PTHR11220">
    <property type="entry name" value="HEME-BINDING PROTEIN-RELATED"/>
    <property type="match status" value="1"/>
</dbReference>
<dbReference type="InterPro" id="IPR006917">
    <property type="entry name" value="SOUL_heme-bd"/>
</dbReference>
<dbReference type="Proteomes" id="UP001487740">
    <property type="component" value="Unassembled WGS sequence"/>
</dbReference>
<dbReference type="FunFam" id="3.20.80.10:FF:000002">
    <property type="entry name" value="Heme-binding protein 2"/>
    <property type="match status" value="1"/>
</dbReference>
<evidence type="ECO:0000313" key="3">
    <source>
        <dbReference type="EMBL" id="KAK8386123.1"/>
    </source>
</evidence>
<feature type="chain" id="PRO_5043844489" description="Heme-binding protein 2" evidence="2">
    <location>
        <begin position="24"/>
        <end position="201"/>
    </location>
</feature>
<dbReference type="AlphaFoldDB" id="A0AAW0TFT6"/>
<evidence type="ECO:0000313" key="4">
    <source>
        <dbReference type="Proteomes" id="UP001487740"/>
    </source>
</evidence>
<organism evidence="3 4">
    <name type="scientific">Scylla paramamosain</name>
    <name type="common">Mud crab</name>
    <dbReference type="NCBI Taxonomy" id="85552"/>
    <lineage>
        <taxon>Eukaryota</taxon>
        <taxon>Metazoa</taxon>
        <taxon>Ecdysozoa</taxon>
        <taxon>Arthropoda</taxon>
        <taxon>Crustacea</taxon>
        <taxon>Multicrustacea</taxon>
        <taxon>Malacostraca</taxon>
        <taxon>Eumalacostraca</taxon>
        <taxon>Eucarida</taxon>
        <taxon>Decapoda</taxon>
        <taxon>Pleocyemata</taxon>
        <taxon>Brachyura</taxon>
        <taxon>Eubrachyura</taxon>
        <taxon>Portunoidea</taxon>
        <taxon>Portunidae</taxon>
        <taxon>Portuninae</taxon>
        <taxon>Scylla</taxon>
    </lineage>
</organism>
<evidence type="ECO:0008006" key="5">
    <source>
        <dbReference type="Google" id="ProtNLM"/>
    </source>
</evidence>
<dbReference type="InterPro" id="IPR011256">
    <property type="entry name" value="Reg_factor_effector_dom_sf"/>
</dbReference>
<evidence type="ECO:0000256" key="1">
    <source>
        <dbReference type="ARBA" id="ARBA00009817"/>
    </source>
</evidence>
<dbReference type="EMBL" id="JARAKH010000031">
    <property type="protein sequence ID" value="KAK8386123.1"/>
    <property type="molecule type" value="Genomic_DNA"/>
</dbReference>
<keyword evidence="2" id="KW-0732">Signal</keyword>
<feature type="signal peptide" evidence="2">
    <location>
        <begin position="1"/>
        <end position="23"/>
    </location>
</feature>
<sequence length="201" mass="22750">MRFLTSSFYLLAIQLVLLQVVEAQIREDVSEIAPYTVVREAQGYEERAYPSAHWVCHNTSLQDPGLTADSFWPLFGYISGANLNAVSIPMTAPVTVRVQKDNQTGNWNTMMCFYIPEAHQESPPAPYSEDVDVVMRPAMNVFANRKGGNLTTEEWATFAEEFKATLTTEEPTADLSTYYIVGYDSPSKATNRRNEVWFQRT</sequence>
<gene>
    <name evidence="3" type="ORF">O3P69_010687</name>
</gene>
<dbReference type="Pfam" id="PF04832">
    <property type="entry name" value="SOUL"/>
    <property type="match status" value="1"/>
</dbReference>
<dbReference type="PANTHER" id="PTHR11220:SF1">
    <property type="entry name" value="HEME-BINDING PROTEIN 2"/>
    <property type="match status" value="1"/>
</dbReference>
<protein>
    <recommendedName>
        <fullName evidence="5">Heme-binding protein 2</fullName>
    </recommendedName>
</protein>